<dbReference type="Gene3D" id="6.10.140.1990">
    <property type="match status" value="1"/>
</dbReference>
<dbReference type="InterPro" id="IPR058626">
    <property type="entry name" value="MdtA-like_b-barrel"/>
</dbReference>
<reference evidence="9" key="1">
    <citation type="submission" date="2019-12" db="EMBL/GenBank/DDBJ databases">
        <title>Comparative genomics gives insights into the taxonomy of the Azoarcus-Aromatoleum group and reveals separate origins of nif in the plant-associated Azoarcus and non-plant-associated Aromatoleum sub-groups.</title>
        <authorList>
            <person name="Lafos M."/>
            <person name="Maluk M."/>
            <person name="Batista M."/>
            <person name="Junghare M."/>
            <person name="Carmona M."/>
            <person name="Faoro H."/>
            <person name="Cruz L.M."/>
            <person name="Battistoni F."/>
            <person name="De Souza E."/>
            <person name="Pedrosa F."/>
            <person name="Chen W.-M."/>
            <person name="Poole P.S."/>
            <person name="Dixon R.A."/>
            <person name="James E.K."/>
        </authorList>
    </citation>
    <scope>NUCLEOTIDE SEQUENCE</scope>
    <source>
        <strain evidence="9">NSC3</strain>
    </source>
</reference>
<feature type="domain" description="Multidrug resistance protein MdtA-like barrel-sandwich hybrid" evidence="7">
    <location>
        <begin position="77"/>
        <end position="230"/>
    </location>
</feature>
<feature type="transmembrane region" description="Helical" evidence="6">
    <location>
        <begin position="20"/>
        <end position="38"/>
    </location>
</feature>
<dbReference type="GO" id="GO:0015562">
    <property type="term" value="F:efflux transmembrane transporter activity"/>
    <property type="evidence" value="ECO:0007669"/>
    <property type="project" value="TreeGrafter"/>
</dbReference>
<feature type="compositionally biased region" description="Polar residues" evidence="5">
    <location>
        <begin position="406"/>
        <end position="419"/>
    </location>
</feature>
<dbReference type="NCBIfam" id="TIGR01730">
    <property type="entry name" value="RND_mfp"/>
    <property type="match status" value="1"/>
</dbReference>
<proteinExistence type="inferred from homology"/>
<evidence type="ECO:0000259" key="8">
    <source>
        <dbReference type="Pfam" id="PF25944"/>
    </source>
</evidence>
<keyword evidence="3 4" id="KW-0175">Coiled coil</keyword>
<dbReference type="InterPro" id="IPR058625">
    <property type="entry name" value="MdtA-like_BSH"/>
</dbReference>
<gene>
    <name evidence="9" type="ORF">GPA21_18515</name>
</gene>
<dbReference type="Gene3D" id="2.40.50.100">
    <property type="match status" value="1"/>
</dbReference>
<dbReference type="InterPro" id="IPR006143">
    <property type="entry name" value="RND_pump_MFP"/>
</dbReference>
<dbReference type="EMBL" id="WTVM01000177">
    <property type="protein sequence ID" value="NMG04946.1"/>
    <property type="molecule type" value="Genomic_DNA"/>
</dbReference>
<comment type="subcellular location">
    <subcellularLocation>
        <location evidence="1">Cell membrane</location>
    </subcellularLocation>
</comment>
<evidence type="ECO:0000256" key="1">
    <source>
        <dbReference type="ARBA" id="ARBA00004236"/>
    </source>
</evidence>
<feature type="coiled-coil region" evidence="4">
    <location>
        <begin position="120"/>
        <end position="195"/>
    </location>
</feature>
<dbReference type="GO" id="GO:1990195">
    <property type="term" value="C:macrolide transmembrane transporter complex"/>
    <property type="evidence" value="ECO:0007669"/>
    <property type="project" value="InterPro"/>
</dbReference>
<protein>
    <submittedName>
        <fullName evidence="9">Efflux RND transporter periplasmic adaptor subunit</fullName>
    </submittedName>
</protein>
<comment type="caution">
    <text evidence="9">The sequence shown here is derived from an EMBL/GenBank/DDBJ whole genome shotgun (WGS) entry which is preliminary data.</text>
</comment>
<dbReference type="Pfam" id="PF25917">
    <property type="entry name" value="BSH_RND"/>
    <property type="match status" value="1"/>
</dbReference>
<evidence type="ECO:0000313" key="9">
    <source>
        <dbReference type="EMBL" id="NMG04946.1"/>
    </source>
</evidence>
<keyword evidence="6" id="KW-0472">Membrane</keyword>
<keyword evidence="10" id="KW-1185">Reference proteome</keyword>
<dbReference type="InterPro" id="IPR030190">
    <property type="entry name" value="MacA_alpha-hairpin_sf"/>
</dbReference>
<keyword evidence="6" id="KW-0812">Transmembrane</keyword>
<evidence type="ECO:0000256" key="5">
    <source>
        <dbReference type="SAM" id="MobiDB-lite"/>
    </source>
</evidence>
<dbReference type="AlphaFoldDB" id="A0A972F9Q8"/>
<organism evidence="9 10">
    <name type="scientific">Azoarcus taiwanensis</name>
    <dbReference type="NCBI Taxonomy" id="666964"/>
    <lineage>
        <taxon>Bacteria</taxon>
        <taxon>Pseudomonadati</taxon>
        <taxon>Pseudomonadota</taxon>
        <taxon>Betaproteobacteria</taxon>
        <taxon>Rhodocyclales</taxon>
        <taxon>Zoogloeaceae</taxon>
        <taxon>Azoarcus</taxon>
    </lineage>
</organism>
<dbReference type="GO" id="GO:1990961">
    <property type="term" value="P:xenobiotic detoxification by transmembrane export across the plasma membrane"/>
    <property type="evidence" value="ECO:0007669"/>
    <property type="project" value="InterPro"/>
</dbReference>
<accession>A0A972F9Q8</accession>
<dbReference type="RefSeq" id="WP_168989574.1">
    <property type="nucleotide sequence ID" value="NZ_CAWPHM010000085.1"/>
</dbReference>
<dbReference type="GO" id="GO:0030313">
    <property type="term" value="C:cell envelope"/>
    <property type="evidence" value="ECO:0007669"/>
    <property type="project" value="UniProtKB-SubCell"/>
</dbReference>
<dbReference type="Gene3D" id="2.40.420.20">
    <property type="match status" value="1"/>
</dbReference>
<evidence type="ECO:0000256" key="2">
    <source>
        <dbReference type="ARBA" id="ARBA00009477"/>
    </source>
</evidence>
<dbReference type="PANTHER" id="PTHR30469">
    <property type="entry name" value="MULTIDRUG RESISTANCE PROTEIN MDTA"/>
    <property type="match status" value="1"/>
</dbReference>
<dbReference type="GO" id="GO:0019898">
    <property type="term" value="C:extrinsic component of membrane"/>
    <property type="evidence" value="ECO:0007669"/>
    <property type="project" value="InterPro"/>
</dbReference>
<feature type="region of interest" description="Disordered" evidence="5">
    <location>
        <begin position="403"/>
        <end position="425"/>
    </location>
</feature>
<sequence length="425" mass="45955">MTTSPPVSRSRKRPRRTNRILLGLIFLAVAGLGGWAGWKHWWSTPNESARLQFVEIQRTTIEDLVTATGTLQPRDFVDVGAQVSGVLTRIHVEVGSEVRSGDLLAEIDPTVLQSRVDATRAQLRNQRAQLMDREASLQLAEIQQRRQRNLMAEDATTEEALQTAEASVRSARAQIEALKAQIEQTESNLRADEANLQYSRILAPMDGTVVSVSARQGQTLNASQQAPTILRIADLGTMTVQTQVSEADVGRLRPGMEVYFTTLGGTGQRWNSQLRTIEPTPTVVNNVVLYNALFEVPNDDRRLMTQMTAQVFFIIAKAENALSVPMAALSALAPPSGRGVGGRRPEATSAPDGATRPAGPGRSATVRVQADDGTIQERDVRIGVTSRVAAQVLSGLNEGDMVVAGTRTTGNPGQAQAGQPRTPAR</sequence>
<dbReference type="GO" id="GO:1990281">
    <property type="term" value="C:efflux pump complex"/>
    <property type="evidence" value="ECO:0007669"/>
    <property type="project" value="TreeGrafter"/>
</dbReference>
<dbReference type="SUPFAM" id="SSF111369">
    <property type="entry name" value="HlyD-like secretion proteins"/>
    <property type="match status" value="1"/>
</dbReference>
<dbReference type="Gene3D" id="2.40.30.170">
    <property type="match status" value="1"/>
</dbReference>
<dbReference type="Proteomes" id="UP000599523">
    <property type="component" value="Unassembled WGS sequence"/>
</dbReference>
<evidence type="ECO:0000256" key="4">
    <source>
        <dbReference type="SAM" id="Coils"/>
    </source>
</evidence>
<dbReference type="PANTHER" id="PTHR30469:SF33">
    <property type="entry name" value="SLR1207 PROTEIN"/>
    <property type="match status" value="1"/>
</dbReference>
<keyword evidence="6" id="KW-1133">Transmembrane helix</keyword>
<evidence type="ECO:0000256" key="3">
    <source>
        <dbReference type="ARBA" id="ARBA00023054"/>
    </source>
</evidence>
<dbReference type="Pfam" id="PF25944">
    <property type="entry name" value="Beta-barrel_RND"/>
    <property type="match status" value="1"/>
</dbReference>
<evidence type="ECO:0000259" key="7">
    <source>
        <dbReference type="Pfam" id="PF25917"/>
    </source>
</evidence>
<evidence type="ECO:0000313" key="10">
    <source>
        <dbReference type="Proteomes" id="UP000599523"/>
    </source>
</evidence>
<feature type="domain" description="Multidrug resistance protein MdtA-like beta-barrel" evidence="8">
    <location>
        <begin position="237"/>
        <end position="311"/>
    </location>
</feature>
<name>A0A972F9Q8_9RHOO</name>
<evidence type="ECO:0000256" key="6">
    <source>
        <dbReference type="SAM" id="Phobius"/>
    </source>
</evidence>
<comment type="similarity">
    <text evidence="2">Belongs to the membrane fusion protein (MFP) (TC 8.A.1) family.</text>
</comment>
<feature type="region of interest" description="Disordered" evidence="5">
    <location>
        <begin position="334"/>
        <end position="372"/>
    </location>
</feature>